<reference evidence="1 2" key="1">
    <citation type="journal article" date="2016" name="Nat. Commun.">
        <title>Thousands of microbial genomes shed light on interconnected biogeochemical processes in an aquifer system.</title>
        <authorList>
            <person name="Anantharaman K."/>
            <person name="Brown C.T."/>
            <person name="Hug L.A."/>
            <person name="Sharon I."/>
            <person name="Castelle C.J."/>
            <person name="Probst A.J."/>
            <person name="Thomas B.C."/>
            <person name="Singh A."/>
            <person name="Wilkins M.J."/>
            <person name="Karaoz U."/>
            <person name="Brodie E.L."/>
            <person name="Williams K.H."/>
            <person name="Hubbard S.S."/>
            <person name="Banfield J.F."/>
        </authorList>
    </citation>
    <scope>NUCLEOTIDE SEQUENCE [LARGE SCALE GENOMIC DNA]</scope>
</reference>
<name>A0A1F8FBE2_9BACT</name>
<dbReference type="Proteomes" id="UP000177167">
    <property type="component" value="Unassembled WGS sequence"/>
</dbReference>
<proteinExistence type="predicted"/>
<protein>
    <submittedName>
        <fullName evidence="1">Uncharacterized protein</fullName>
    </submittedName>
</protein>
<evidence type="ECO:0000313" key="2">
    <source>
        <dbReference type="Proteomes" id="UP000177167"/>
    </source>
</evidence>
<organism evidence="1 2">
    <name type="scientific">Candidatus Yanofskybacteria bacterium RIFCSPHIGHO2_02_FULL_41_11</name>
    <dbReference type="NCBI Taxonomy" id="1802675"/>
    <lineage>
        <taxon>Bacteria</taxon>
        <taxon>Candidatus Yanofskyibacteriota</taxon>
    </lineage>
</organism>
<sequence>MTIENPQNINEPEKRDRKRELMMERHQSAVTALELERVLAEEQPITEYPTSRSPENKEILAKASTKLKPILDRLADAGLVSQKETVEHLANKYIVEKVTAQRVELDLKEQIEADGKEATAQEIGARLFEMRTKSKPIKEVEAIRREGYFILAFFKDEDYFKFIGDQEKEESGGIFHRAMRFPNMYVDVILSRSGWNNRTIIHERQHFINDSIFNDFEGFEQQVPAKTEYPLLSTAYRKAHSSDDENEIAKYGKIRGRLNKVKDELLARVRDGGSEKWSTDFFTEDLYEYLRKDFSEEEQEEVIKLLEEIKPDLKAAYTYFSYPIDARGILVYHLIDIPLIRFPERIKAIVDYYKKRISEFTKYEPEKRRLNPDGSPIDRDWLAELNKLRLEITGESYTAVEIILGTRKSENPEQELKTIEDKLISLRQRYDEIIKPS</sequence>
<evidence type="ECO:0000313" key="1">
    <source>
        <dbReference type="EMBL" id="OGN09576.1"/>
    </source>
</evidence>
<dbReference type="EMBL" id="MGJP01000032">
    <property type="protein sequence ID" value="OGN09576.1"/>
    <property type="molecule type" value="Genomic_DNA"/>
</dbReference>
<comment type="caution">
    <text evidence="1">The sequence shown here is derived from an EMBL/GenBank/DDBJ whole genome shotgun (WGS) entry which is preliminary data.</text>
</comment>
<gene>
    <name evidence="1" type="ORF">A3J46_02345</name>
</gene>
<accession>A0A1F8FBE2</accession>
<dbReference type="AlphaFoldDB" id="A0A1F8FBE2"/>